<dbReference type="EMBL" id="CP006889">
    <property type="protein sequence ID" value="AHA89121.1"/>
    <property type="molecule type" value="Genomic_DNA"/>
</dbReference>
<accession>V5NL34</accession>
<reference evidence="1 2" key="1">
    <citation type="journal article" date="2013" name="PLoS ONE">
        <title>Helicobacter pylori genomic microevolution during naturally occurring transmission between adults.</title>
        <authorList>
            <person name="Linz B."/>
            <person name="Windsor H.M."/>
            <person name="Gajewski J.P."/>
            <person name="Hake C.M."/>
            <person name="Drautz D.I."/>
            <person name="Schuster S.C."/>
            <person name="Marshall B.J."/>
        </authorList>
    </citation>
    <scope>NUCLEOTIDE SEQUENCE [LARGE SCALE GENOMIC DNA]</scope>
    <source>
        <strain evidence="1 2">BM012S</strain>
    </source>
</reference>
<sequence length="59" mass="6441">MISLGYKFNEYLSGSVDLAYYGVHTNKGFKAGENGPVPKNFPALYSDRSALYTALVASF</sequence>
<name>V5NL34_HELPX</name>
<dbReference type="AlphaFoldDB" id="V5NL34"/>
<evidence type="ECO:0000313" key="2">
    <source>
        <dbReference type="Proteomes" id="UP000018543"/>
    </source>
</evidence>
<organism evidence="1 2">
    <name type="scientific">Helicobacter pylori BM012S</name>
    <dbReference type="NCBI Taxonomy" id="1407463"/>
    <lineage>
        <taxon>Bacteria</taxon>
        <taxon>Pseudomonadati</taxon>
        <taxon>Campylobacterota</taxon>
        <taxon>Epsilonproteobacteria</taxon>
        <taxon>Campylobacterales</taxon>
        <taxon>Helicobacteraceae</taxon>
        <taxon>Helicobacter</taxon>
    </lineage>
</organism>
<proteinExistence type="predicted"/>
<dbReference type="Proteomes" id="UP000018543">
    <property type="component" value="Chromosome"/>
</dbReference>
<dbReference type="KEGG" id="hez:U064_0184"/>
<dbReference type="HOGENOM" id="CLU_2954244_0_0_7"/>
<dbReference type="InterPro" id="IPR003678">
    <property type="entry name" value="Put_OMP"/>
</dbReference>
<evidence type="ECO:0000313" key="1">
    <source>
        <dbReference type="EMBL" id="AHA89121.1"/>
    </source>
</evidence>
<protein>
    <submittedName>
        <fullName evidence="1">Outer membrane protein HofH</fullName>
    </submittedName>
</protein>
<dbReference type="PATRIC" id="fig|1407463.3.peg.183"/>
<dbReference type="Pfam" id="PF02521">
    <property type="entry name" value="HP_OMP_2"/>
    <property type="match status" value="1"/>
</dbReference>
<gene>
    <name evidence="1" type="ORF">U064_0184</name>
</gene>